<dbReference type="Proteomes" id="UP000813824">
    <property type="component" value="Unassembled WGS sequence"/>
</dbReference>
<sequence>MSTRRRVGFSTSTSDASRRQLMQPVPCWEKVWALPKSATQGGTLKVYKWVKTEKVQQFSDDEGETDQPLAPLPDADDPEVIEGDDEMDQDDVPNRDSAVPDTTPVSRAESEMAVSKAEDDSKPASPKPHPLSVSFQPPSPTPADEDVLDEALQPIPTEDVVISGDITLDLADMGPDGEPFEGTEDLSQLQAGDDILGGPLMDNSLTDPFAISQ</sequence>
<name>A0A8K0UKW7_9AGAR</name>
<evidence type="ECO:0000313" key="3">
    <source>
        <dbReference type="Proteomes" id="UP000813824"/>
    </source>
</evidence>
<dbReference type="AlphaFoldDB" id="A0A8K0UKW7"/>
<evidence type="ECO:0000313" key="2">
    <source>
        <dbReference type="EMBL" id="KAH8099398.1"/>
    </source>
</evidence>
<protein>
    <submittedName>
        <fullName evidence="2">Uncharacterized protein</fullName>
    </submittedName>
</protein>
<feature type="compositionally biased region" description="Polar residues" evidence="1">
    <location>
        <begin position="203"/>
        <end position="213"/>
    </location>
</feature>
<dbReference type="OrthoDB" id="2595509at2759"/>
<proteinExistence type="predicted"/>
<evidence type="ECO:0000256" key="1">
    <source>
        <dbReference type="SAM" id="MobiDB-lite"/>
    </source>
</evidence>
<feature type="region of interest" description="Disordered" evidence="1">
    <location>
        <begin position="1"/>
        <end position="22"/>
    </location>
</feature>
<feature type="compositionally biased region" description="Acidic residues" evidence="1">
    <location>
        <begin position="74"/>
        <end position="91"/>
    </location>
</feature>
<gene>
    <name evidence="2" type="ORF">BXZ70DRAFT_297318</name>
</gene>
<accession>A0A8K0UKW7</accession>
<dbReference type="EMBL" id="JAEVFJ010000020">
    <property type="protein sequence ID" value="KAH8099398.1"/>
    <property type="molecule type" value="Genomic_DNA"/>
</dbReference>
<reference evidence="2" key="1">
    <citation type="journal article" date="2021" name="New Phytol.">
        <title>Evolutionary innovations through gain and loss of genes in the ectomycorrhizal Boletales.</title>
        <authorList>
            <person name="Wu G."/>
            <person name="Miyauchi S."/>
            <person name="Morin E."/>
            <person name="Kuo A."/>
            <person name="Drula E."/>
            <person name="Varga T."/>
            <person name="Kohler A."/>
            <person name="Feng B."/>
            <person name="Cao Y."/>
            <person name="Lipzen A."/>
            <person name="Daum C."/>
            <person name="Hundley H."/>
            <person name="Pangilinan J."/>
            <person name="Johnson J."/>
            <person name="Barry K."/>
            <person name="LaButti K."/>
            <person name="Ng V."/>
            <person name="Ahrendt S."/>
            <person name="Min B."/>
            <person name="Choi I.G."/>
            <person name="Park H."/>
            <person name="Plett J.M."/>
            <person name="Magnuson J."/>
            <person name="Spatafora J.W."/>
            <person name="Nagy L.G."/>
            <person name="Henrissat B."/>
            <person name="Grigoriev I.V."/>
            <person name="Yang Z.L."/>
            <person name="Xu J."/>
            <person name="Martin F.M."/>
        </authorList>
    </citation>
    <scope>NUCLEOTIDE SEQUENCE</scope>
    <source>
        <strain evidence="2">KKN 215</strain>
    </source>
</reference>
<organism evidence="2 3">
    <name type="scientific">Cristinia sonorae</name>
    <dbReference type="NCBI Taxonomy" id="1940300"/>
    <lineage>
        <taxon>Eukaryota</taxon>
        <taxon>Fungi</taxon>
        <taxon>Dikarya</taxon>
        <taxon>Basidiomycota</taxon>
        <taxon>Agaricomycotina</taxon>
        <taxon>Agaricomycetes</taxon>
        <taxon>Agaricomycetidae</taxon>
        <taxon>Agaricales</taxon>
        <taxon>Pleurotineae</taxon>
        <taxon>Stephanosporaceae</taxon>
        <taxon>Cristinia</taxon>
    </lineage>
</organism>
<keyword evidence="3" id="KW-1185">Reference proteome</keyword>
<comment type="caution">
    <text evidence="2">The sequence shown here is derived from an EMBL/GenBank/DDBJ whole genome shotgun (WGS) entry which is preliminary data.</text>
</comment>
<feature type="region of interest" description="Disordered" evidence="1">
    <location>
        <begin position="57"/>
        <end position="146"/>
    </location>
</feature>
<feature type="region of interest" description="Disordered" evidence="1">
    <location>
        <begin position="192"/>
        <end position="213"/>
    </location>
</feature>